<dbReference type="InterPro" id="IPR006580">
    <property type="entry name" value="Znf_TTF"/>
</dbReference>
<dbReference type="InterPro" id="IPR057456">
    <property type="entry name" value="Znf_C17orf113"/>
</dbReference>
<dbReference type="AlphaFoldDB" id="A0AAV2BVU2"/>
<dbReference type="PANTHER" id="PTHR46880:SF5">
    <property type="entry name" value="DUF4371 DOMAIN-CONTAINING PROTEIN"/>
    <property type="match status" value="1"/>
</dbReference>
<sequence length="744" mass="85680">MSDNGAQKRPIIINLFSKKTTSPLESISSLQESTETFFSERSDGVCAEFSGITDHKFSSLSDNSDSDRDTSLGIKRKFVKSWKTLYPFIEYDKEKNIMFCKICKQFSDHRQKGIRFVNGTSNFRASSIQYHEKSVLHARCQKRAIALLNGNSNPLELLDSDKRKLVQVLKLVYFMVQTRSPFTYFPQLCESQKLEGVDVGPAYTSHQKVVPLFAKYISLDLEKKLAAELSGLKLFSVIIDSCFSRVAEKHELVYVKYLDGNRLRTRFLGVIDSIENCFDSIYENLCKLFDKYNVVDWVEKVMCVTIDSVSDFQPWHDELVNLIKEKSCNFICSSNFLPHKIKCCSKIFKDNTCTSQFCILIYEIFWYYENLSDDNKHLPHIGRELDNIVQEYGKLPKNIHACFSLNSLKAVGEDWVSLVQILREQNHSILHNKVRKIGAKILLLITRSQFLWKLAVVLDILNCLNKLSDEVQDPDNVFSFYLLLINSCRDIKKAAEGKGETVHSVIHDMTETPPSFRNISIHLDIDLYKVISGFQDLTCSLVNHLSKQVRGQAFFDNCHVLDTRTWPKQEHLDKFGNLEYSKLHIAIEKSNGRQQEALSEWQTLKENAIHSFPPELFLKPRTAISRMVTTFTSDIPLVTVILKKLTLLDFSCKEVEKGYREMNSIKSSDRCMLSVQSLQTSMMIAMHGPPFAQFNPVPAIELWMKECSRRYHKRSRQKISKRTILSNCDTFLESFNISSNLNPL</sequence>
<evidence type="ECO:0000313" key="2">
    <source>
        <dbReference type="EMBL" id="CAL1300322.1"/>
    </source>
</evidence>
<feature type="domain" description="TTF-type" evidence="1">
    <location>
        <begin position="74"/>
        <end position="159"/>
    </location>
</feature>
<evidence type="ECO:0000259" key="1">
    <source>
        <dbReference type="SMART" id="SM00597"/>
    </source>
</evidence>
<gene>
    <name evidence="2" type="ORF">LARSCL_LOCUS21881</name>
</gene>
<comment type="caution">
    <text evidence="2">The sequence shown here is derived from an EMBL/GenBank/DDBJ whole genome shotgun (WGS) entry which is preliminary data.</text>
</comment>
<dbReference type="EMBL" id="CAXIEN010000548">
    <property type="protein sequence ID" value="CAL1300322.1"/>
    <property type="molecule type" value="Genomic_DNA"/>
</dbReference>
<organism evidence="2 3">
    <name type="scientific">Larinioides sclopetarius</name>
    <dbReference type="NCBI Taxonomy" id="280406"/>
    <lineage>
        <taxon>Eukaryota</taxon>
        <taxon>Metazoa</taxon>
        <taxon>Ecdysozoa</taxon>
        <taxon>Arthropoda</taxon>
        <taxon>Chelicerata</taxon>
        <taxon>Arachnida</taxon>
        <taxon>Araneae</taxon>
        <taxon>Araneomorphae</taxon>
        <taxon>Entelegynae</taxon>
        <taxon>Araneoidea</taxon>
        <taxon>Araneidae</taxon>
        <taxon>Larinioides</taxon>
    </lineage>
</organism>
<dbReference type="Proteomes" id="UP001497382">
    <property type="component" value="Unassembled WGS sequence"/>
</dbReference>
<name>A0AAV2BVU2_9ARAC</name>
<evidence type="ECO:0000313" key="3">
    <source>
        <dbReference type="Proteomes" id="UP001497382"/>
    </source>
</evidence>
<dbReference type="Pfam" id="PF25431">
    <property type="entry name" value="zf-C17orf113"/>
    <property type="match status" value="1"/>
</dbReference>
<dbReference type="PANTHER" id="PTHR46880">
    <property type="entry name" value="RAS-ASSOCIATING DOMAIN-CONTAINING PROTEIN"/>
    <property type="match status" value="1"/>
</dbReference>
<proteinExistence type="predicted"/>
<dbReference type="SMART" id="SM00597">
    <property type="entry name" value="ZnF_TTF"/>
    <property type="match status" value="1"/>
</dbReference>
<keyword evidence="3" id="KW-1185">Reference proteome</keyword>
<protein>
    <recommendedName>
        <fullName evidence="1">TTF-type domain-containing protein</fullName>
    </recommendedName>
</protein>
<accession>A0AAV2BVU2</accession>
<reference evidence="2 3" key="1">
    <citation type="submission" date="2024-04" db="EMBL/GenBank/DDBJ databases">
        <authorList>
            <person name="Rising A."/>
            <person name="Reimegard J."/>
            <person name="Sonavane S."/>
            <person name="Akerstrom W."/>
            <person name="Nylinder S."/>
            <person name="Hedman E."/>
            <person name="Kallberg Y."/>
        </authorList>
    </citation>
    <scope>NUCLEOTIDE SEQUENCE [LARGE SCALE GENOMIC DNA]</scope>
</reference>